<dbReference type="SUPFAM" id="SSF53335">
    <property type="entry name" value="S-adenosyl-L-methionine-dependent methyltransferases"/>
    <property type="match status" value="1"/>
</dbReference>
<dbReference type="InterPro" id="IPR052514">
    <property type="entry name" value="SAM-dependent_MTase"/>
</dbReference>
<protein>
    <submittedName>
        <fullName evidence="3">FkbM family methyltransferase</fullName>
    </submittedName>
</protein>
<evidence type="ECO:0000259" key="2">
    <source>
        <dbReference type="Pfam" id="PF05050"/>
    </source>
</evidence>
<dbReference type="EMBL" id="JAAIVB010000021">
    <property type="protein sequence ID" value="NEX60890.1"/>
    <property type="molecule type" value="Genomic_DNA"/>
</dbReference>
<dbReference type="Gene3D" id="3.40.50.150">
    <property type="entry name" value="Vaccinia Virus protein VP39"/>
    <property type="match status" value="1"/>
</dbReference>
<dbReference type="GO" id="GO:0008168">
    <property type="term" value="F:methyltransferase activity"/>
    <property type="evidence" value="ECO:0007669"/>
    <property type="project" value="UniProtKB-KW"/>
</dbReference>
<evidence type="ECO:0000256" key="1">
    <source>
        <dbReference type="SAM" id="Coils"/>
    </source>
</evidence>
<dbReference type="GO" id="GO:0032259">
    <property type="term" value="P:methylation"/>
    <property type="evidence" value="ECO:0007669"/>
    <property type="project" value="UniProtKB-KW"/>
</dbReference>
<keyword evidence="3" id="KW-0808">Transferase</keyword>
<organism evidence="3 4">
    <name type="scientific">Noviherbaspirillum galbum</name>
    <dbReference type="NCBI Taxonomy" id="2709383"/>
    <lineage>
        <taxon>Bacteria</taxon>
        <taxon>Pseudomonadati</taxon>
        <taxon>Pseudomonadota</taxon>
        <taxon>Betaproteobacteria</taxon>
        <taxon>Burkholderiales</taxon>
        <taxon>Oxalobacteraceae</taxon>
        <taxon>Noviherbaspirillum</taxon>
    </lineage>
</organism>
<dbReference type="InterPro" id="IPR029063">
    <property type="entry name" value="SAM-dependent_MTases_sf"/>
</dbReference>
<gene>
    <name evidence="3" type="ORF">G3574_07360</name>
</gene>
<accession>A0A6B3SJJ1</accession>
<dbReference type="PANTHER" id="PTHR34203">
    <property type="entry name" value="METHYLTRANSFERASE, FKBM FAMILY PROTEIN"/>
    <property type="match status" value="1"/>
</dbReference>
<keyword evidence="3" id="KW-0489">Methyltransferase</keyword>
<feature type="coiled-coil region" evidence="1">
    <location>
        <begin position="267"/>
        <end position="294"/>
    </location>
</feature>
<proteinExistence type="predicted"/>
<sequence length="449" mass="50837">MSLVSYAQNFEDVMLWRALKHVAQGFYIDVGANDPVIDSVTKAFHERGWRGINIEPMRQYAELLAAQRTGDINLAVAVSDAPGELRFYDIPDTGLSTMDAAIADNHRREGKQVVEETVPVRTLSDICAEHVRGPVHFLKIDVEGLEAAVLRGMDLQRWRPWIMVIEATRPQSQVTNHAEWEPMVLSSGYRLAYFDGLNHYYVSPEHPELADAFALPPNVFDDFILRQGHAFSYPLTEFQVRLHDFELNAYQADLRTQRAHAERDELRIELRDKLAEAENRIAMATKRAEQMELHALHTVSVAKVQEANLRAEIASLYASTSWKISAPVRLLGRVVIKAKFWCRLALTSPRSFIKRALMGFLRRVAPVAKNNQHVVRMAFVFRNRYPGQWQRIMDRVRPALAPAQPAGVPPAAADAVAWTAGAAQGAFHSMLMQEMKQRRPAQQQTDGQQ</sequence>
<keyword evidence="1" id="KW-0175">Coiled coil</keyword>
<reference evidence="3 4" key="1">
    <citation type="submission" date="2020-02" db="EMBL/GenBank/DDBJ databases">
        <authorList>
            <person name="Kim M.K."/>
        </authorList>
    </citation>
    <scope>NUCLEOTIDE SEQUENCE [LARGE SCALE GENOMIC DNA]</scope>
    <source>
        <strain evidence="3 4">17J57-3</strain>
    </source>
</reference>
<dbReference type="RefSeq" id="WP_163961559.1">
    <property type="nucleotide sequence ID" value="NZ_JAAIVB010000021.1"/>
</dbReference>
<keyword evidence="4" id="KW-1185">Reference proteome</keyword>
<dbReference type="AlphaFoldDB" id="A0A6B3SJJ1"/>
<dbReference type="PANTHER" id="PTHR34203:SF15">
    <property type="entry name" value="SLL1173 PROTEIN"/>
    <property type="match status" value="1"/>
</dbReference>
<evidence type="ECO:0000313" key="3">
    <source>
        <dbReference type="EMBL" id="NEX60890.1"/>
    </source>
</evidence>
<feature type="domain" description="Methyltransferase FkbM" evidence="2">
    <location>
        <begin position="29"/>
        <end position="191"/>
    </location>
</feature>
<dbReference type="InterPro" id="IPR006342">
    <property type="entry name" value="FkbM_mtfrase"/>
</dbReference>
<dbReference type="Pfam" id="PF05050">
    <property type="entry name" value="Methyltransf_21"/>
    <property type="match status" value="1"/>
</dbReference>
<dbReference type="NCBIfam" id="TIGR01444">
    <property type="entry name" value="fkbM_fam"/>
    <property type="match status" value="1"/>
</dbReference>
<comment type="caution">
    <text evidence="3">The sequence shown here is derived from an EMBL/GenBank/DDBJ whole genome shotgun (WGS) entry which is preliminary data.</text>
</comment>
<dbReference type="Proteomes" id="UP000482155">
    <property type="component" value="Unassembled WGS sequence"/>
</dbReference>
<name>A0A6B3SJJ1_9BURK</name>
<evidence type="ECO:0000313" key="4">
    <source>
        <dbReference type="Proteomes" id="UP000482155"/>
    </source>
</evidence>